<dbReference type="Pfam" id="PF01094">
    <property type="entry name" value="ANF_receptor"/>
    <property type="match status" value="1"/>
</dbReference>
<proteinExistence type="predicted"/>
<keyword evidence="4" id="KW-0472">Membrane</keyword>
<dbReference type="AlphaFoldDB" id="A0A1B6LHI9"/>
<feature type="domain" description="Receptor ligand binding region" evidence="5">
    <location>
        <begin position="102"/>
        <end position="248"/>
    </location>
</feature>
<keyword evidence="2" id="KW-0812">Transmembrane</keyword>
<dbReference type="Gene3D" id="3.40.50.2300">
    <property type="match status" value="2"/>
</dbReference>
<evidence type="ECO:0000259" key="5">
    <source>
        <dbReference type="Pfam" id="PF01094"/>
    </source>
</evidence>
<evidence type="ECO:0000313" key="6">
    <source>
        <dbReference type="EMBL" id="JAT23054.1"/>
    </source>
</evidence>
<dbReference type="EMBL" id="GEBQ01016923">
    <property type="protein sequence ID" value="JAT23054.1"/>
    <property type="molecule type" value="Transcribed_RNA"/>
</dbReference>
<feature type="non-terminal residue" evidence="6">
    <location>
        <position position="251"/>
    </location>
</feature>
<evidence type="ECO:0000256" key="3">
    <source>
        <dbReference type="ARBA" id="ARBA00022989"/>
    </source>
</evidence>
<sequence length="251" mass="28575">AVDSALSHSRHWINAPYLRLWLCSSLCVAHNVFVTFHPLLCVLICDLRRCKCGGVCSDNLLGTCQDMSAPVVWMFVTLLSWSAAKENLTIGGLFESRDDFVQHAFIYGTEWINDREILSNFNLVPHLQEVDPYDNYRVSLKVCEMMGGGIAGIFGPHSVDTSDHVQSICDAKEIPHIEMRWDSRQRRGSCLVNLYPHPSTISKVFVDLVKVYEWESFTLVYQDNDGLIRLNGLLSYYDHKGFPVTVRQLDE</sequence>
<protein>
    <recommendedName>
        <fullName evidence="5">Receptor ligand binding region domain-containing protein</fullName>
    </recommendedName>
</protein>
<feature type="non-terminal residue" evidence="6">
    <location>
        <position position="1"/>
    </location>
</feature>
<gene>
    <name evidence="6" type="ORF">g.24305</name>
</gene>
<accession>A0A1B6LHI9</accession>
<name>A0A1B6LHI9_9HEMI</name>
<dbReference type="InterPro" id="IPR001828">
    <property type="entry name" value="ANF_lig-bd_rcpt"/>
</dbReference>
<dbReference type="GO" id="GO:0016020">
    <property type="term" value="C:membrane"/>
    <property type="evidence" value="ECO:0007669"/>
    <property type="project" value="UniProtKB-SubCell"/>
</dbReference>
<dbReference type="SUPFAM" id="SSF53822">
    <property type="entry name" value="Periplasmic binding protein-like I"/>
    <property type="match status" value="1"/>
</dbReference>
<keyword evidence="3" id="KW-1133">Transmembrane helix</keyword>
<comment type="subcellular location">
    <subcellularLocation>
        <location evidence="1">Membrane</location>
    </subcellularLocation>
</comment>
<dbReference type="InterPro" id="IPR028082">
    <property type="entry name" value="Peripla_BP_I"/>
</dbReference>
<evidence type="ECO:0000256" key="4">
    <source>
        <dbReference type="ARBA" id="ARBA00023136"/>
    </source>
</evidence>
<evidence type="ECO:0000256" key="2">
    <source>
        <dbReference type="ARBA" id="ARBA00022692"/>
    </source>
</evidence>
<evidence type="ECO:0000256" key="1">
    <source>
        <dbReference type="ARBA" id="ARBA00004370"/>
    </source>
</evidence>
<reference evidence="6" key="1">
    <citation type="submission" date="2015-11" db="EMBL/GenBank/DDBJ databases">
        <title>De novo transcriptome assembly of four potential Pierce s Disease insect vectors from Arizona vineyards.</title>
        <authorList>
            <person name="Tassone E.E."/>
        </authorList>
    </citation>
    <scope>NUCLEOTIDE SEQUENCE</scope>
</reference>
<organism evidence="6">
    <name type="scientific">Graphocephala atropunctata</name>
    <dbReference type="NCBI Taxonomy" id="36148"/>
    <lineage>
        <taxon>Eukaryota</taxon>
        <taxon>Metazoa</taxon>
        <taxon>Ecdysozoa</taxon>
        <taxon>Arthropoda</taxon>
        <taxon>Hexapoda</taxon>
        <taxon>Insecta</taxon>
        <taxon>Pterygota</taxon>
        <taxon>Neoptera</taxon>
        <taxon>Paraneoptera</taxon>
        <taxon>Hemiptera</taxon>
        <taxon>Auchenorrhyncha</taxon>
        <taxon>Membracoidea</taxon>
        <taxon>Cicadellidae</taxon>
        <taxon>Cicadellinae</taxon>
        <taxon>Cicadellini</taxon>
        <taxon>Graphocephala</taxon>
    </lineage>
</organism>